<name>A0ABW9JD44_9SPHI</name>
<keyword evidence="8" id="KW-1185">Reference proteome</keyword>
<evidence type="ECO:0000313" key="7">
    <source>
        <dbReference type="EMBL" id="MFN0290325.1"/>
    </source>
</evidence>
<comment type="caution">
    <text evidence="7">The sequence shown here is derived from an EMBL/GenBank/DDBJ whole genome shotgun (WGS) entry which is preliminary data.</text>
</comment>
<evidence type="ECO:0000256" key="2">
    <source>
        <dbReference type="ARBA" id="ARBA00022448"/>
    </source>
</evidence>
<feature type="domain" description="Heavy metal binding" evidence="3">
    <location>
        <begin position="41"/>
        <end position="66"/>
    </location>
</feature>
<keyword evidence="2" id="KW-0813">Transport</keyword>
<dbReference type="Pfam" id="PF25954">
    <property type="entry name" value="Beta-barrel_RND_2"/>
    <property type="match status" value="1"/>
</dbReference>
<dbReference type="InterPro" id="IPR058790">
    <property type="entry name" value="BSH_CusB"/>
</dbReference>
<gene>
    <name evidence="7" type="ORF">E5L68_002925</name>
</gene>
<dbReference type="Pfam" id="PF25967">
    <property type="entry name" value="RND-MFP_C"/>
    <property type="match status" value="1"/>
</dbReference>
<dbReference type="PROSITE" id="PS51257">
    <property type="entry name" value="PROKAR_LIPOPROTEIN"/>
    <property type="match status" value="1"/>
</dbReference>
<dbReference type="PANTHER" id="PTHR30097:SF15">
    <property type="entry name" value="CATION EFFLUX SYSTEM PROTEIN CUSB"/>
    <property type="match status" value="1"/>
</dbReference>
<dbReference type="SUPFAM" id="SSF111369">
    <property type="entry name" value="HlyD-like secretion proteins"/>
    <property type="match status" value="1"/>
</dbReference>
<dbReference type="PANTHER" id="PTHR30097">
    <property type="entry name" value="CATION EFFLUX SYSTEM PROTEIN CUSB"/>
    <property type="match status" value="1"/>
</dbReference>
<dbReference type="NCBIfam" id="TIGR01730">
    <property type="entry name" value="RND_mfp"/>
    <property type="match status" value="1"/>
</dbReference>
<evidence type="ECO:0000259" key="6">
    <source>
        <dbReference type="Pfam" id="PF25967"/>
    </source>
</evidence>
<dbReference type="Pfam" id="PF25919">
    <property type="entry name" value="BSH_CusB"/>
    <property type="match status" value="1"/>
</dbReference>
<dbReference type="RefSeq" id="WP_246073403.1">
    <property type="nucleotide sequence ID" value="NZ_SRMP02000001.1"/>
</dbReference>
<evidence type="ECO:0000259" key="3">
    <source>
        <dbReference type="Pfam" id="PF19335"/>
    </source>
</evidence>
<feature type="domain" description="Multidrug resistance protein MdtA-like C-terminal permuted SH3" evidence="6">
    <location>
        <begin position="336"/>
        <end position="392"/>
    </location>
</feature>
<dbReference type="EMBL" id="SRMP02000001">
    <property type="protein sequence ID" value="MFN0290325.1"/>
    <property type="molecule type" value="Genomic_DNA"/>
</dbReference>
<dbReference type="InterPro" id="IPR058627">
    <property type="entry name" value="MdtA-like_C"/>
</dbReference>
<dbReference type="Pfam" id="PF19335">
    <property type="entry name" value="HMBD"/>
    <property type="match status" value="1"/>
</dbReference>
<dbReference type="Gene3D" id="2.40.50.100">
    <property type="match status" value="1"/>
</dbReference>
<evidence type="ECO:0000259" key="5">
    <source>
        <dbReference type="Pfam" id="PF25954"/>
    </source>
</evidence>
<protein>
    <submittedName>
        <fullName evidence="7">Efflux RND transporter periplasmic adaptor subunit</fullName>
    </submittedName>
</protein>
<dbReference type="InterPro" id="IPR051909">
    <property type="entry name" value="MFP_Cation_Efflux"/>
</dbReference>
<dbReference type="InterPro" id="IPR058792">
    <property type="entry name" value="Beta-barrel_RND_2"/>
</dbReference>
<proteinExistence type="inferred from homology"/>
<dbReference type="Gene3D" id="2.40.420.20">
    <property type="match status" value="1"/>
</dbReference>
<accession>A0ABW9JD44</accession>
<evidence type="ECO:0000259" key="4">
    <source>
        <dbReference type="Pfam" id="PF25919"/>
    </source>
</evidence>
<feature type="domain" description="CusB-like barrel-sandwich hybrid" evidence="4">
    <location>
        <begin position="120"/>
        <end position="247"/>
    </location>
</feature>
<feature type="domain" description="CusB-like beta-barrel" evidence="5">
    <location>
        <begin position="252"/>
        <end position="329"/>
    </location>
</feature>
<reference evidence="7 8" key="1">
    <citation type="submission" date="2024-12" db="EMBL/GenBank/DDBJ databases">
        <authorList>
            <person name="Hu S."/>
        </authorList>
    </citation>
    <scope>NUCLEOTIDE SEQUENCE [LARGE SCALE GENOMIC DNA]</scope>
    <source>
        <strain evidence="7 8">P-25</strain>
    </source>
</reference>
<evidence type="ECO:0000256" key="1">
    <source>
        <dbReference type="ARBA" id="ARBA00009477"/>
    </source>
</evidence>
<dbReference type="Gene3D" id="2.40.30.170">
    <property type="match status" value="1"/>
</dbReference>
<comment type="similarity">
    <text evidence="1">Belongs to the membrane fusion protein (MFP) (TC 8.A.1) family.</text>
</comment>
<dbReference type="Proteomes" id="UP001517367">
    <property type="component" value="Unassembled WGS sequence"/>
</dbReference>
<evidence type="ECO:0000313" key="8">
    <source>
        <dbReference type="Proteomes" id="UP001517367"/>
    </source>
</evidence>
<dbReference type="InterPro" id="IPR006143">
    <property type="entry name" value="RND_pump_MFP"/>
</dbReference>
<dbReference type="InterPro" id="IPR045800">
    <property type="entry name" value="HMBD"/>
</dbReference>
<organism evidence="7 8">
    <name type="scientific">Pedobacter helvus</name>
    <dbReference type="NCBI Taxonomy" id="2563444"/>
    <lineage>
        <taxon>Bacteria</taxon>
        <taxon>Pseudomonadati</taxon>
        <taxon>Bacteroidota</taxon>
        <taxon>Sphingobacteriia</taxon>
        <taxon>Sphingobacteriales</taxon>
        <taxon>Sphingobacteriaceae</taxon>
        <taxon>Pedobacter</taxon>
    </lineage>
</organism>
<sequence length="409" mass="44823">MKRIKHSVIILLLFSIISGIVGCRGEQKADDKVAEKTQQTFTCPMHPQVIKHEMGTCPICAMDLVPFEKNSDDKSIKLDAQRQLLANIKTIRIGDAGNEGISNQSVLNGRLVVDPQQSNYISAKIAGRVEELFVRETGVAISKGQPLYRLYSEQLATLQQEYLMALAQQKQFAGDTPTAIGVEQKLVSSAKEKLLLYGQTEAQLQKLSKTQQKNPYVTVFATQSGTVAELSITQGQYVAEGSPIMRLEGYGKLWVEADVYPNEMKQIKQGQALKVVVNGWEDQAQTMKVDFINPSLQAGTQLTQIRGSITNPNRQWQPGLQVEVMLAPQGASGGMVLPVDAVIRDGKGQHVWIKTGKDSFEPMQVSVGKANGYSINITSGIATGDEVVVTGAYLLYSEYILKRGKHPLG</sequence>